<dbReference type="Proteomes" id="UP000642284">
    <property type="component" value="Unassembled WGS sequence"/>
</dbReference>
<dbReference type="RefSeq" id="WP_187819899.1">
    <property type="nucleotide sequence ID" value="NZ_JACTVJ010000044.1"/>
</dbReference>
<dbReference type="EMBL" id="JACTVJ010000044">
    <property type="protein sequence ID" value="MBC9719495.1"/>
    <property type="molecule type" value="Genomic_DNA"/>
</dbReference>
<sequence length="232" mass="25431">MTNSEAAIHEIVAAAAEPYRATVVAQSLKDGIPATGVSLPLDPSPDDIDGEADGSIDIPFDFTTRHHGPDLEQLGLWWNSVSGWRVHTHPNPLPGDGRRWMATGVLPPPARGAAFLANMMVAYTMTGSSERPFCRRATTYPSCWNVCVSTDRPPHQDGHDFQAQPEEALCPGRQRAKIVRQDPVPPEWDNLRKMQGVTPERAIPSAALQLARLTDHRLTGSIARNLWTYAPS</sequence>
<keyword evidence="2" id="KW-1185">Reference proteome</keyword>
<evidence type="ECO:0000313" key="1">
    <source>
        <dbReference type="EMBL" id="MBC9719495.1"/>
    </source>
</evidence>
<accession>A0ABR7SVH3</accession>
<reference evidence="1 2" key="1">
    <citation type="submission" date="2020-08" db="EMBL/GenBank/DDBJ databases">
        <title>Genemic of Streptomyces polyaspartic.</title>
        <authorList>
            <person name="Liu W."/>
        </authorList>
    </citation>
    <scope>NUCLEOTIDE SEQUENCE [LARGE SCALE GENOMIC DNA]</scope>
    <source>
        <strain evidence="1 2">TRM66268-LWL</strain>
    </source>
</reference>
<gene>
    <name evidence="1" type="ORF">H9Y04_44035</name>
</gene>
<evidence type="ECO:0000313" key="2">
    <source>
        <dbReference type="Proteomes" id="UP000642284"/>
    </source>
</evidence>
<comment type="caution">
    <text evidence="1">The sequence shown here is derived from an EMBL/GenBank/DDBJ whole genome shotgun (WGS) entry which is preliminary data.</text>
</comment>
<organism evidence="1 2">
    <name type="scientific">Streptomyces polyasparticus</name>
    <dbReference type="NCBI Taxonomy" id="2767826"/>
    <lineage>
        <taxon>Bacteria</taxon>
        <taxon>Bacillati</taxon>
        <taxon>Actinomycetota</taxon>
        <taxon>Actinomycetes</taxon>
        <taxon>Kitasatosporales</taxon>
        <taxon>Streptomycetaceae</taxon>
        <taxon>Streptomyces</taxon>
    </lineage>
</organism>
<name>A0ABR7SVH3_9ACTN</name>
<protein>
    <submittedName>
        <fullName evidence="1">Uncharacterized protein</fullName>
    </submittedName>
</protein>
<proteinExistence type="predicted"/>